<evidence type="ECO:0000313" key="3">
    <source>
        <dbReference type="Proteomes" id="UP001530400"/>
    </source>
</evidence>
<dbReference type="Proteomes" id="UP001530400">
    <property type="component" value="Unassembled WGS sequence"/>
</dbReference>
<dbReference type="Gene3D" id="1.10.472.10">
    <property type="entry name" value="Cyclin-like"/>
    <property type="match status" value="1"/>
</dbReference>
<dbReference type="InterPro" id="IPR036915">
    <property type="entry name" value="Cyclin-like_sf"/>
</dbReference>
<dbReference type="AlphaFoldDB" id="A0ABD3PB98"/>
<protein>
    <recommendedName>
        <fullName evidence="1">Cyclin N-terminal domain-containing protein</fullName>
    </recommendedName>
</protein>
<dbReference type="EMBL" id="JALLPJ020000755">
    <property type="protein sequence ID" value="KAL3783675.1"/>
    <property type="molecule type" value="Genomic_DNA"/>
</dbReference>
<keyword evidence="3" id="KW-1185">Reference proteome</keyword>
<evidence type="ECO:0000259" key="1">
    <source>
        <dbReference type="Pfam" id="PF00134"/>
    </source>
</evidence>
<reference evidence="2 3" key="1">
    <citation type="submission" date="2024-10" db="EMBL/GenBank/DDBJ databases">
        <title>Updated reference genomes for cyclostephanoid diatoms.</title>
        <authorList>
            <person name="Roberts W.R."/>
            <person name="Alverson A.J."/>
        </authorList>
    </citation>
    <scope>NUCLEOTIDE SEQUENCE [LARGE SCALE GENOMIC DNA]</scope>
    <source>
        <strain evidence="2 3">AJA010-31</strain>
    </source>
</reference>
<gene>
    <name evidence="2" type="ORF">ACHAWO_008833</name>
</gene>
<name>A0ABD3PB98_9STRA</name>
<dbReference type="Pfam" id="PF00134">
    <property type="entry name" value="Cyclin_N"/>
    <property type="match status" value="1"/>
</dbReference>
<accession>A0ABD3PB98</accession>
<feature type="domain" description="Cyclin N-terminal" evidence="1">
    <location>
        <begin position="11"/>
        <end position="100"/>
    </location>
</feature>
<sequence>MNNPYLIDQIYVMQQQEKAQPYQCSDYMALTNSSLSPDARWALCNWSYKVVLVAACNGISQVTCVIGFSYFDRFLSSNSRIAELALSNIGTAQLAFVACLKLWDECRVRLRIECNLWGHVPHGRNQWDGN</sequence>
<dbReference type="SUPFAM" id="SSF47954">
    <property type="entry name" value="Cyclin-like"/>
    <property type="match status" value="1"/>
</dbReference>
<proteinExistence type="predicted"/>
<dbReference type="InterPro" id="IPR006671">
    <property type="entry name" value="Cyclin_N"/>
</dbReference>
<organism evidence="2 3">
    <name type="scientific">Cyclotella atomus</name>
    <dbReference type="NCBI Taxonomy" id="382360"/>
    <lineage>
        <taxon>Eukaryota</taxon>
        <taxon>Sar</taxon>
        <taxon>Stramenopiles</taxon>
        <taxon>Ochrophyta</taxon>
        <taxon>Bacillariophyta</taxon>
        <taxon>Coscinodiscophyceae</taxon>
        <taxon>Thalassiosirophycidae</taxon>
        <taxon>Stephanodiscales</taxon>
        <taxon>Stephanodiscaceae</taxon>
        <taxon>Cyclotella</taxon>
    </lineage>
</organism>
<comment type="caution">
    <text evidence="2">The sequence shown here is derived from an EMBL/GenBank/DDBJ whole genome shotgun (WGS) entry which is preliminary data.</text>
</comment>
<evidence type="ECO:0000313" key="2">
    <source>
        <dbReference type="EMBL" id="KAL3783675.1"/>
    </source>
</evidence>